<feature type="transmembrane region" description="Helical" evidence="7">
    <location>
        <begin position="21"/>
        <end position="38"/>
    </location>
</feature>
<feature type="transmembrane region" description="Helical" evidence="7">
    <location>
        <begin position="330"/>
        <end position="351"/>
    </location>
</feature>
<evidence type="ECO:0000313" key="9">
    <source>
        <dbReference type="EMBL" id="GFK95897.1"/>
    </source>
</evidence>
<feature type="domain" description="Acyltransferase 3" evidence="8">
    <location>
        <begin position="15"/>
        <end position="348"/>
    </location>
</feature>
<keyword evidence="10" id="KW-1185">Reference proteome</keyword>
<gene>
    <name evidence="9" type="primary">wecH</name>
    <name evidence="9" type="ORF">NNJEOMEG_03770</name>
</gene>
<dbReference type="GO" id="GO:0016413">
    <property type="term" value="F:O-acetyltransferase activity"/>
    <property type="evidence" value="ECO:0007669"/>
    <property type="project" value="TreeGrafter"/>
</dbReference>
<comment type="caution">
    <text evidence="9">The sequence shown here is derived from an EMBL/GenBank/DDBJ whole genome shotgun (WGS) entry which is preliminary data.</text>
</comment>
<dbReference type="PANTHER" id="PTHR40074">
    <property type="entry name" value="O-ACETYLTRANSFERASE WECH"/>
    <property type="match status" value="1"/>
</dbReference>
<dbReference type="EMBL" id="BLTE01000025">
    <property type="protein sequence ID" value="GFK95897.1"/>
    <property type="molecule type" value="Genomic_DNA"/>
</dbReference>
<evidence type="ECO:0000256" key="3">
    <source>
        <dbReference type="ARBA" id="ARBA00022475"/>
    </source>
</evidence>
<dbReference type="Proteomes" id="UP000494245">
    <property type="component" value="Unassembled WGS sequence"/>
</dbReference>
<keyword evidence="9" id="KW-0012">Acyltransferase</keyword>
<feature type="transmembrane region" description="Helical" evidence="7">
    <location>
        <begin position="250"/>
        <end position="268"/>
    </location>
</feature>
<dbReference type="Pfam" id="PF01757">
    <property type="entry name" value="Acyl_transf_3"/>
    <property type="match status" value="1"/>
</dbReference>
<evidence type="ECO:0000313" key="10">
    <source>
        <dbReference type="Proteomes" id="UP000494245"/>
    </source>
</evidence>
<feature type="transmembrane region" description="Helical" evidence="7">
    <location>
        <begin position="44"/>
        <end position="71"/>
    </location>
</feature>
<dbReference type="EC" id="2.3.1.-" evidence="9"/>
<keyword evidence="6 7" id="KW-0472">Membrane</keyword>
<dbReference type="InterPro" id="IPR002656">
    <property type="entry name" value="Acyl_transf_3_dom"/>
</dbReference>
<keyword evidence="5 7" id="KW-1133">Transmembrane helix</keyword>
<evidence type="ECO:0000256" key="7">
    <source>
        <dbReference type="SAM" id="Phobius"/>
    </source>
</evidence>
<comment type="similarity">
    <text evidence="2">Belongs to the acyltransferase 3 family.</text>
</comment>
<reference evidence="9 10" key="1">
    <citation type="submission" date="2020-04" db="EMBL/GenBank/DDBJ databases">
        <authorList>
            <consortium name="Desulfovibrio sp. FSS-1 genome sequencing consortium"/>
            <person name="Shimoshige H."/>
            <person name="Kobayashi H."/>
            <person name="Maekawa T."/>
        </authorList>
    </citation>
    <scope>NUCLEOTIDE SEQUENCE [LARGE SCALE GENOMIC DNA]</scope>
    <source>
        <strain evidence="9 10">SIID29052-01</strain>
    </source>
</reference>
<keyword evidence="4 7" id="KW-0812">Transmembrane</keyword>
<feature type="transmembrane region" description="Helical" evidence="7">
    <location>
        <begin position="186"/>
        <end position="206"/>
    </location>
</feature>
<dbReference type="RefSeq" id="WP_173087036.1">
    <property type="nucleotide sequence ID" value="NZ_BLTE01000025.1"/>
</dbReference>
<comment type="subcellular location">
    <subcellularLocation>
        <location evidence="1">Cell membrane</location>
        <topology evidence="1">Multi-pass membrane protein</topology>
    </subcellularLocation>
</comment>
<dbReference type="PANTHER" id="PTHR40074:SF2">
    <property type="entry name" value="O-ACETYLTRANSFERASE WECH"/>
    <property type="match status" value="1"/>
</dbReference>
<proteinExistence type="inferred from homology"/>
<feature type="transmembrane region" description="Helical" evidence="7">
    <location>
        <begin position="289"/>
        <end position="310"/>
    </location>
</feature>
<evidence type="ECO:0000256" key="2">
    <source>
        <dbReference type="ARBA" id="ARBA00007400"/>
    </source>
</evidence>
<reference evidence="9 10" key="2">
    <citation type="submission" date="2020-05" db="EMBL/GenBank/DDBJ databases">
        <title>Draft genome sequence of Desulfovibrio sp. strainFSS-1.</title>
        <authorList>
            <person name="Shimoshige H."/>
            <person name="Kobayashi H."/>
            <person name="Maekawa T."/>
        </authorList>
    </citation>
    <scope>NUCLEOTIDE SEQUENCE [LARGE SCALE GENOMIC DNA]</scope>
    <source>
        <strain evidence="9 10">SIID29052-01</strain>
    </source>
</reference>
<evidence type="ECO:0000259" key="8">
    <source>
        <dbReference type="Pfam" id="PF01757"/>
    </source>
</evidence>
<feature type="transmembrane region" description="Helical" evidence="7">
    <location>
        <begin position="91"/>
        <end position="111"/>
    </location>
</feature>
<dbReference type="AlphaFoldDB" id="A0A6V8M247"/>
<accession>A0A6V8M247</accession>
<evidence type="ECO:0000256" key="5">
    <source>
        <dbReference type="ARBA" id="ARBA00022989"/>
    </source>
</evidence>
<dbReference type="GO" id="GO:0009246">
    <property type="term" value="P:enterobacterial common antigen biosynthetic process"/>
    <property type="evidence" value="ECO:0007669"/>
    <property type="project" value="TreeGrafter"/>
</dbReference>
<organism evidence="9 10">
    <name type="scientific">Fundidesulfovibrio magnetotacticus</name>
    <dbReference type="NCBI Taxonomy" id="2730080"/>
    <lineage>
        <taxon>Bacteria</taxon>
        <taxon>Pseudomonadati</taxon>
        <taxon>Thermodesulfobacteriota</taxon>
        <taxon>Desulfovibrionia</taxon>
        <taxon>Desulfovibrionales</taxon>
        <taxon>Desulfovibrionaceae</taxon>
        <taxon>Fundidesulfovibrio</taxon>
    </lineage>
</organism>
<keyword evidence="9" id="KW-0808">Transferase</keyword>
<feature type="transmembrane region" description="Helical" evidence="7">
    <location>
        <begin position="131"/>
        <end position="151"/>
    </location>
</feature>
<evidence type="ECO:0000256" key="6">
    <source>
        <dbReference type="ARBA" id="ARBA00023136"/>
    </source>
</evidence>
<feature type="transmembrane region" description="Helical" evidence="7">
    <location>
        <begin position="158"/>
        <end position="180"/>
    </location>
</feature>
<feature type="transmembrane region" description="Helical" evidence="7">
    <location>
        <begin position="218"/>
        <end position="238"/>
    </location>
</feature>
<keyword evidence="3" id="KW-1003">Cell membrane</keyword>
<evidence type="ECO:0000256" key="4">
    <source>
        <dbReference type="ARBA" id="ARBA00022692"/>
    </source>
</evidence>
<name>A0A6V8M247_9BACT</name>
<dbReference type="GO" id="GO:0005886">
    <property type="term" value="C:plasma membrane"/>
    <property type="evidence" value="ECO:0007669"/>
    <property type="project" value="UniProtKB-SubCell"/>
</dbReference>
<sequence>MSANAPSHAPKRQPALDLLRCLAIAGVVVMHCASPLTASPDPSAVWAGVLYSSLSLFCVPVMLMISGALLLGNPKPIDLKAFYGRRCMKILVPLLGWSLVYYLLVCLQTGTTPHVISFFKRFFTGMWSGPLWFLYMILGVYLMTPFMAQAFGRGREALAWTFTAIVFAVPALNFATRLIWEMELNRFLTGAVIPYYFGYFVLGNLLNEHPPRVPGGRWTLAAAFAAGALPSAFGEFAAKGVNTMLPNTFFSYQQPLAVLMSGAIFLFFKDWSPRLEGRAANVVREVSSLTYGIFLAHVLALSLVTGQLAGPLAGLWPRALTLDWNTGGPWIGPVLTGAAVFTLSALLVWGLRRVPVLGRIVP</sequence>
<protein>
    <submittedName>
        <fullName evidence="9">O-acetyltransferase WecH</fullName>
        <ecNumber evidence="9">2.3.1.-</ecNumber>
    </submittedName>
</protein>
<evidence type="ECO:0000256" key="1">
    <source>
        <dbReference type="ARBA" id="ARBA00004651"/>
    </source>
</evidence>